<keyword evidence="7 13" id="KW-0812">Transmembrane</keyword>
<evidence type="ECO:0000256" key="8">
    <source>
        <dbReference type="ARBA" id="ARBA00022989"/>
    </source>
</evidence>
<evidence type="ECO:0000256" key="12">
    <source>
        <dbReference type="ARBA" id="ARBA00023285"/>
    </source>
</evidence>
<feature type="signal peptide" evidence="15">
    <location>
        <begin position="1"/>
        <end position="25"/>
    </location>
</feature>
<evidence type="ECO:0000256" key="15">
    <source>
        <dbReference type="SAM" id="SignalP"/>
    </source>
</evidence>
<keyword evidence="5" id="KW-1003">Cell membrane</keyword>
<dbReference type="PANTHER" id="PTHR40659">
    <property type="entry name" value="NICKEL/COBALT EFFLUX SYSTEM RCNA"/>
    <property type="match status" value="1"/>
</dbReference>
<evidence type="ECO:0000256" key="11">
    <source>
        <dbReference type="ARBA" id="ARBA00023136"/>
    </source>
</evidence>
<evidence type="ECO:0000256" key="6">
    <source>
        <dbReference type="ARBA" id="ARBA00022596"/>
    </source>
</evidence>
<dbReference type="PANTHER" id="PTHR40659:SF1">
    <property type="entry name" value="NICKEL_COBALT EFFLUX SYSTEM RCNA"/>
    <property type="match status" value="1"/>
</dbReference>
<dbReference type="EMBL" id="BOMG01000127">
    <property type="protein sequence ID" value="GID61469.1"/>
    <property type="molecule type" value="Genomic_DNA"/>
</dbReference>
<comment type="caution">
    <text evidence="16">The sequence shown here is derived from an EMBL/GenBank/DDBJ whole genome shotgun (WGS) entry which is preliminary data.</text>
</comment>
<dbReference type="InterPro" id="IPR011541">
    <property type="entry name" value="Ni/Co_transpt_high_affinity"/>
</dbReference>
<name>A0ABQ3XSJ1_9ACTN</name>
<accession>A0ABQ3XSJ1</accession>
<evidence type="ECO:0000256" key="9">
    <source>
        <dbReference type="ARBA" id="ARBA00023065"/>
    </source>
</evidence>
<dbReference type="InterPro" id="IPR051224">
    <property type="entry name" value="NiCoT_RcnA"/>
</dbReference>
<dbReference type="InterPro" id="IPR018247">
    <property type="entry name" value="EF_Hand_1_Ca_BS"/>
</dbReference>
<feature type="transmembrane region" description="Helical" evidence="13">
    <location>
        <begin position="394"/>
        <end position="417"/>
    </location>
</feature>
<feature type="region of interest" description="Disordered" evidence="14">
    <location>
        <begin position="312"/>
        <end position="354"/>
    </location>
</feature>
<keyword evidence="8 13" id="KW-1133">Transmembrane helix</keyword>
<keyword evidence="15" id="KW-0732">Signal</keyword>
<dbReference type="Pfam" id="PF03824">
    <property type="entry name" value="NicO"/>
    <property type="match status" value="1"/>
</dbReference>
<keyword evidence="11 13" id="KW-0472">Membrane</keyword>
<reference evidence="16 17" key="1">
    <citation type="submission" date="2021-01" db="EMBL/GenBank/DDBJ databases">
        <title>Whole genome shotgun sequence of Actinoplanes couchii NBRC 106145.</title>
        <authorList>
            <person name="Komaki H."/>
            <person name="Tamura T."/>
        </authorList>
    </citation>
    <scope>NUCLEOTIDE SEQUENCE [LARGE SCALE GENOMIC DNA]</scope>
    <source>
        <strain evidence="16 17">NBRC 106145</strain>
    </source>
</reference>
<evidence type="ECO:0000256" key="13">
    <source>
        <dbReference type="RuleBase" id="RU362101"/>
    </source>
</evidence>
<evidence type="ECO:0000256" key="1">
    <source>
        <dbReference type="ARBA" id="ARBA00002510"/>
    </source>
</evidence>
<feature type="transmembrane region" description="Helical" evidence="13">
    <location>
        <begin position="205"/>
        <end position="225"/>
    </location>
</feature>
<feature type="transmembrane region" description="Helical" evidence="13">
    <location>
        <begin position="283"/>
        <end position="301"/>
    </location>
</feature>
<gene>
    <name evidence="16" type="ORF">Aco03nite_098730</name>
</gene>
<dbReference type="Proteomes" id="UP000612282">
    <property type="component" value="Unassembled WGS sequence"/>
</dbReference>
<evidence type="ECO:0000256" key="4">
    <source>
        <dbReference type="ARBA" id="ARBA00022448"/>
    </source>
</evidence>
<keyword evidence="12" id="KW-0170">Cobalt</keyword>
<evidence type="ECO:0000256" key="7">
    <source>
        <dbReference type="ARBA" id="ARBA00022692"/>
    </source>
</evidence>
<feature type="compositionally biased region" description="Basic and acidic residues" evidence="14">
    <location>
        <begin position="318"/>
        <end position="342"/>
    </location>
</feature>
<keyword evidence="10" id="KW-0921">Nickel transport</keyword>
<keyword evidence="17" id="KW-1185">Reference proteome</keyword>
<protein>
    <recommendedName>
        <fullName evidence="13">Nickel/cobalt efflux system</fullName>
    </recommendedName>
</protein>
<keyword evidence="4 13" id="KW-0813">Transport</keyword>
<evidence type="ECO:0000313" key="16">
    <source>
        <dbReference type="EMBL" id="GID61469.1"/>
    </source>
</evidence>
<feature type="transmembrane region" description="Helical" evidence="13">
    <location>
        <begin position="363"/>
        <end position="388"/>
    </location>
</feature>
<sequence length="467" mass="47603">MRYRLPAAVAVLAAGILLPSAPATAHPLDQVVHEVTLYPDTGVLGIEVDLLPGTLVAGAFARTVDTDGDGALSPAEIAAHAASVVSGLSVTADGTSLPVTVGRTSYPEYAVMASGGGVTAILASIALPTGTGEIGFTDGYSSGLDETVTIDVSVNGAVTASSSSRILSYQVTARAAEVVATPGVESGGYTGRVFSALREPLGSPWTLAVLIGVCALLGAFHALTPGHGKTLMAAYLVGAKSTPRQAITLGGIITVTHTASVILLGTMVVLIGDRVMPGVLVPALELAAGGVVLFLGIRLAVRRWRSLHTHRTAHAHAHSGDHTHSSDHAHTGDHSHAHDHGHSHGRGHSHSHDHHVPRSWRELLAMGLSGGMIPCPEALSILILAVGLNRAGLGVAMIVAFSIGLAAVLVGLGLFLVTVRGALQRIHPPGDSILITRLPLVSAAVVVILGVVMFSTGVLHATAEASI</sequence>
<evidence type="ECO:0000256" key="14">
    <source>
        <dbReference type="SAM" id="MobiDB-lite"/>
    </source>
</evidence>
<evidence type="ECO:0000256" key="5">
    <source>
        <dbReference type="ARBA" id="ARBA00022475"/>
    </source>
</evidence>
<evidence type="ECO:0000256" key="3">
    <source>
        <dbReference type="ARBA" id="ARBA00022426"/>
    </source>
</evidence>
<comment type="subcellular location">
    <subcellularLocation>
        <location evidence="2 13">Cell membrane</location>
        <topology evidence="2 13">Multi-pass membrane protein</topology>
    </subcellularLocation>
</comment>
<feature type="transmembrane region" description="Helical" evidence="13">
    <location>
        <begin position="246"/>
        <end position="271"/>
    </location>
</feature>
<feature type="compositionally biased region" description="Basic residues" evidence="14">
    <location>
        <begin position="343"/>
        <end position="353"/>
    </location>
</feature>
<feature type="chain" id="PRO_5045394699" description="Nickel/cobalt efflux system" evidence="15">
    <location>
        <begin position="26"/>
        <end position="467"/>
    </location>
</feature>
<organism evidence="16 17">
    <name type="scientific">Actinoplanes couchii</name>
    <dbReference type="NCBI Taxonomy" id="403638"/>
    <lineage>
        <taxon>Bacteria</taxon>
        <taxon>Bacillati</taxon>
        <taxon>Actinomycetota</taxon>
        <taxon>Actinomycetes</taxon>
        <taxon>Micromonosporales</taxon>
        <taxon>Micromonosporaceae</taxon>
        <taxon>Actinoplanes</taxon>
    </lineage>
</organism>
<feature type="transmembrane region" description="Helical" evidence="13">
    <location>
        <begin position="438"/>
        <end position="461"/>
    </location>
</feature>
<evidence type="ECO:0000313" key="17">
    <source>
        <dbReference type="Proteomes" id="UP000612282"/>
    </source>
</evidence>
<keyword evidence="9" id="KW-0406">Ion transport</keyword>
<comment type="function">
    <text evidence="1">Efflux system for nickel and cobalt.</text>
</comment>
<dbReference type="RefSeq" id="WP_203809472.1">
    <property type="nucleotide sequence ID" value="NZ_BAAAQE010000036.1"/>
</dbReference>
<proteinExistence type="inferred from homology"/>
<keyword evidence="3" id="KW-0171">Cobalt transport</keyword>
<comment type="similarity">
    <text evidence="13">Belongs to the NiCoT transporter (TC 2.A.52) family.</text>
</comment>
<dbReference type="PROSITE" id="PS00018">
    <property type="entry name" value="EF_HAND_1"/>
    <property type="match status" value="1"/>
</dbReference>
<keyword evidence="6" id="KW-0533">Nickel</keyword>
<evidence type="ECO:0000256" key="10">
    <source>
        <dbReference type="ARBA" id="ARBA00023112"/>
    </source>
</evidence>
<evidence type="ECO:0000256" key="2">
    <source>
        <dbReference type="ARBA" id="ARBA00004651"/>
    </source>
</evidence>